<dbReference type="RefSeq" id="WP_085038384.1">
    <property type="nucleotide sequence ID" value="NZ_CADIKG010000002.1"/>
</dbReference>
<reference evidence="4 5" key="1">
    <citation type="submission" date="2017-04" db="EMBL/GenBank/DDBJ databases">
        <title>Burkholderia puraquae sp. nov., a novel Burkholderia cepacia complex species from hospital setting samples.</title>
        <authorList>
            <person name="Martina P."/>
            <person name="Leguizamon M."/>
            <person name="Prieto C."/>
            <person name="Sousa S."/>
            <person name="Montanaro P."/>
            <person name="Draghi W."/>
            <person name="Staembler M."/>
            <person name="Bettiol M."/>
            <person name="Figoli C."/>
            <person name="Palau J."/>
            <person name="Alvarez F."/>
            <person name="Benetti S."/>
            <person name="Anchat E."/>
            <person name="Vescina C."/>
            <person name="Ferreras J."/>
            <person name="Lasch P."/>
            <person name="Lagares A."/>
            <person name="Zorreguieta A."/>
            <person name="Yantorno O."/>
            <person name="Bosch A."/>
        </authorList>
    </citation>
    <scope>NUCLEOTIDE SEQUENCE [LARGE SCALE GENOMIC DNA]</scope>
    <source>
        <strain evidence="4 5">CAMPA 1040</strain>
    </source>
</reference>
<keyword evidence="2" id="KW-0732">Signal</keyword>
<dbReference type="EMBL" id="NBYX01000002">
    <property type="protein sequence ID" value="ORT88303.1"/>
    <property type="molecule type" value="Genomic_DNA"/>
</dbReference>
<proteinExistence type="predicted"/>
<keyword evidence="5" id="KW-1185">Reference proteome</keyword>
<dbReference type="AlphaFoldDB" id="A0A1X1PMY2"/>
<organism evidence="4 5">
    <name type="scientific">Burkholderia puraquae</name>
    <dbReference type="NCBI Taxonomy" id="1904757"/>
    <lineage>
        <taxon>Bacteria</taxon>
        <taxon>Pseudomonadati</taxon>
        <taxon>Pseudomonadota</taxon>
        <taxon>Betaproteobacteria</taxon>
        <taxon>Burkholderiales</taxon>
        <taxon>Burkholderiaceae</taxon>
        <taxon>Burkholderia</taxon>
        <taxon>Burkholderia cepacia complex</taxon>
    </lineage>
</organism>
<dbReference type="Proteomes" id="UP000193146">
    <property type="component" value="Unassembled WGS sequence"/>
</dbReference>
<dbReference type="EMBL" id="CADIKG010000002">
    <property type="protein sequence ID" value="CAB3750166.1"/>
    <property type="molecule type" value="Genomic_DNA"/>
</dbReference>
<name>A0A1X1PMY2_9BURK</name>
<protein>
    <recommendedName>
        <fullName evidence="7">Lipoprotein</fullName>
    </recommendedName>
</protein>
<evidence type="ECO:0000313" key="4">
    <source>
        <dbReference type="EMBL" id="ORT88303.1"/>
    </source>
</evidence>
<evidence type="ECO:0008006" key="7">
    <source>
        <dbReference type="Google" id="ProtNLM"/>
    </source>
</evidence>
<sequence>MKAVALIALTCLALTACGGDDSSPAASGGGSGTTNNGGTGGTGSGGTGSGGTGTGGNGGSGGSGGSTLTWRYEAQPVAADRASFLTLVNNEGAKGYRYLGDYFYNASSGGTQSIFVNDGTAQTYTYQLQAAPADMTSFVNAANAQGASGYRYEGPLTYGDLYRKDGGSSATYTYTTTGLPADTNAFLTQANGQGQSGYWFLGPMAVGAVQANVYMKNTASSATYTYDALAPTSTVSDFIAQANSEGAKGYRAKGAMAFGTAISWIYVKDQTQSPTFTYQSAAIQSTGASFVQQANTFGAQGSAYLSDIALGTTPPIAMASFYFKPTNCTGFLCTTLNPLTQN</sequence>
<feature type="chain" id="PRO_5044567847" description="Lipoprotein" evidence="2">
    <location>
        <begin position="19"/>
        <end position="342"/>
    </location>
</feature>
<gene>
    <name evidence="4" type="ORF">B7G54_06835</name>
    <name evidence="3" type="ORF">LMG29660_01171</name>
</gene>
<feature type="region of interest" description="Disordered" evidence="1">
    <location>
        <begin position="23"/>
        <end position="67"/>
    </location>
</feature>
<accession>A0A1X1PMY2</accession>
<feature type="compositionally biased region" description="Gly residues" evidence="1">
    <location>
        <begin position="27"/>
        <end position="65"/>
    </location>
</feature>
<evidence type="ECO:0000256" key="1">
    <source>
        <dbReference type="SAM" id="MobiDB-lite"/>
    </source>
</evidence>
<dbReference type="Proteomes" id="UP000494135">
    <property type="component" value="Unassembled WGS sequence"/>
</dbReference>
<reference evidence="3 6" key="2">
    <citation type="submission" date="2020-04" db="EMBL/GenBank/DDBJ databases">
        <authorList>
            <person name="De Canck E."/>
        </authorList>
    </citation>
    <scope>NUCLEOTIDE SEQUENCE [LARGE SCALE GENOMIC DNA]</scope>
    <source>
        <strain evidence="3 6">LMG 29660</strain>
    </source>
</reference>
<evidence type="ECO:0000313" key="5">
    <source>
        <dbReference type="Proteomes" id="UP000193146"/>
    </source>
</evidence>
<feature type="signal peptide" evidence="2">
    <location>
        <begin position="1"/>
        <end position="18"/>
    </location>
</feature>
<evidence type="ECO:0000256" key="2">
    <source>
        <dbReference type="SAM" id="SignalP"/>
    </source>
</evidence>
<evidence type="ECO:0000313" key="6">
    <source>
        <dbReference type="Proteomes" id="UP000494135"/>
    </source>
</evidence>
<dbReference type="OrthoDB" id="8998138at2"/>
<evidence type="ECO:0000313" key="3">
    <source>
        <dbReference type="EMBL" id="CAB3750166.1"/>
    </source>
</evidence>
<dbReference type="PROSITE" id="PS51257">
    <property type="entry name" value="PROKAR_LIPOPROTEIN"/>
    <property type="match status" value="1"/>
</dbReference>